<dbReference type="RefSeq" id="WP_131330310.1">
    <property type="nucleotide sequence ID" value="NZ_CP044016.1"/>
</dbReference>
<keyword evidence="3 5" id="KW-0378">Hydrolase</keyword>
<dbReference type="GO" id="GO:0016887">
    <property type="term" value="F:ATP hydrolysis activity"/>
    <property type="evidence" value="ECO:0007669"/>
    <property type="project" value="RHEA"/>
</dbReference>
<dbReference type="GO" id="GO:0043139">
    <property type="term" value="F:5'-3' DNA helicase activity"/>
    <property type="evidence" value="ECO:0007669"/>
    <property type="project" value="UniProtKB-UniRule"/>
</dbReference>
<dbReference type="SUPFAM" id="SSF52540">
    <property type="entry name" value="P-loop containing nucleoside triphosphate hydrolases"/>
    <property type="match status" value="1"/>
</dbReference>
<dbReference type="GO" id="GO:0005524">
    <property type="term" value="F:ATP binding"/>
    <property type="evidence" value="ECO:0007669"/>
    <property type="project" value="UniProtKB-UniRule"/>
</dbReference>
<name>A0A5P2G1P9_9BACT</name>
<evidence type="ECO:0000313" key="5">
    <source>
        <dbReference type="EMBL" id="QES89365.1"/>
    </source>
</evidence>
<sequence length="581" mass="66474">MVKSTDIHLQFASYFPDESIWPFIYSLSKKIEEGNICLDIKDINLDNLPDALNTKKINYDALESSPLIGRKDNLNYPFILDHERLYLQRYYKYETIIVEKIKDIIKKDVNFISDKVEFLKSNIEHFLRSFQVNTEENNWQFVACVLAYIHQFFILTGGPGTGKTTTVATMIQWMLMENIELRIGLTAPTGKAAVRMAESLANAATKMSESLQLKIRELEPQTLHRLLGTQRDSIYFKYNSDNYLPYDVLIVDECSMVDTALFAKFISAIGPETKVVLLGDKNQLASVEAGSIFGDLCKIRPVNNYYSKTITDLFSIYFKQNIPISQNENSVLIDHITELEKSHRFNSEKGIGKLSKAVIENDVILLNTFMEIPKLENEVTIDLIYSKSIFESFIASYSEYIKEPSIFDALHKLESLRVLCAVRDGKYGTIAKNIEIRDYLIREGLLSRSTDNEFYENRPIIVTQNNYDLKLYNGDIGIIRHGKAWFPDNTLPEKIRSVNPALIASLDTVFAMTIHKSQGSEFAEVLIVLPMNDQRQLLTRELIYTGVTRAKEKVIVQSDPTIFLQSCALRVDRVSGMKDRI</sequence>
<dbReference type="EMBL" id="CP044016">
    <property type="protein sequence ID" value="QES89365.1"/>
    <property type="molecule type" value="Genomic_DNA"/>
</dbReference>
<dbReference type="Proteomes" id="UP000292424">
    <property type="component" value="Chromosome"/>
</dbReference>
<dbReference type="GO" id="GO:0017116">
    <property type="term" value="F:single-stranded DNA helicase activity"/>
    <property type="evidence" value="ECO:0007669"/>
    <property type="project" value="TreeGrafter"/>
</dbReference>
<dbReference type="EC" id="5.6.2.3" evidence="3"/>
<dbReference type="InterPro" id="IPR006344">
    <property type="entry name" value="RecD"/>
</dbReference>
<comment type="miscellaneous">
    <text evidence="3">In the RecBCD complex, RecB has a slow 3'-5' helicase, an exonuclease activity and loads RecA onto ssDNA, RecD has a fast 5'-3' helicase activity, while RecC stimulates the ATPase and processivity of the RecB helicase and contributes to recognition of the Chi site.</text>
</comment>
<dbReference type="HAMAP" id="MF_01487">
    <property type="entry name" value="RecD"/>
    <property type="match status" value="1"/>
</dbReference>
<comment type="subunit">
    <text evidence="3">Heterotrimer of RecB, RecC and RecD. All subunits contribute to DNA-binding.</text>
</comment>
<evidence type="ECO:0000256" key="3">
    <source>
        <dbReference type="HAMAP-Rule" id="MF_01487"/>
    </source>
</evidence>
<keyword evidence="3" id="KW-0540">Nuclease</keyword>
<keyword evidence="3" id="KW-0413">Isomerase</keyword>
<dbReference type="OrthoDB" id="9803432at2"/>
<dbReference type="Pfam" id="PF13538">
    <property type="entry name" value="UvrD_C_2"/>
    <property type="match status" value="1"/>
</dbReference>
<dbReference type="CDD" id="cd17933">
    <property type="entry name" value="DEXSc_RecD-like"/>
    <property type="match status" value="1"/>
</dbReference>
<evidence type="ECO:0000259" key="4">
    <source>
        <dbReference type="Pfam" id="PF13538"/>
    </source>
</evidence>
<keyword evidence="2 3" id="KW-0067">ATP-binding</keyword>
<dbReference type="GO" id="GO:0003677">
    <property type="term" value="F:DNA binding"/>
    <property type="evidence" value="ECO:0007669"/>
    <property type="project" value="UniProtKB-UniRule"/>
</dbReference>
<dbReference type="GO" id="GO:0008854">
    <property type="term" value="F:exodeoxyribonuclease V activity"/>
    <property type="evidence" value="ECO:0007669"/>
    <property type="project" value="InterPro"/>
</dbReference>
<keyword evidence="3" id="KW-0234">DNA repair</keyword>
<reference evidence="5 6" key="1">
    <citation type="submission" date="2019-09" db="EMBL/GenBank/DDBJ databases">
        <title>Complete genome sequence of Arachidicoccus sp. B3-10 isolated from apple orchard soil.</title>
        <authorList>
            <person name="Kim H.S."/>
            <person name="Han K.-I."/>
            <person name="Suh M.K."/>
            <person name="Lee K.C."/>
            <person name="Eom M.K."/>
            <person name="Kim J.-S."/>
            <person name="Kang S.W."/>
            <person name="Sin Y."/>
            <person name="Lee J.-S."/>
        </authorList>
    </citation>
    <scope>NUCLEOTIDE SEQUENCE [LARGE SCALE GENOMIC DNA]</scope>
    <source>
        <strain evidence="5 6">B3-10</strain>
    </source>
</reference>
<keyword evidence="3" id="KW-0269">Exonuclease</keyword>
<proteinExistence type="inferred from homology"/>
<protein>
    <recommendedName>
        <fullName evidence="3">RecBCD enzyme subunit RecD</fullName>
        <ecNumber evidence="3">5.6.2.3</ecNumber>
    </recommendedName>
    <alternativeName>
        <fullName evidence="3">DNA 5'-3' helicase subunit RecD</fullName>
    </alternativeName>
    <alternativeName>
        <fullName evidence="3">Exonuclease V subunit RecD</fullName>
        <shortName evidence="3">ExoV subunit RecD</shortName>
    </alternativeName>
    <alternativeName>
        <fullName evidence="3">Helicase/nuclease RecBCD subunit RecD</fullName>
    </alternativeName>
</protein>
<evidence type="ECO:0000256" key="1">
    <source>
        <dbReference type="ARBA" id="ARBA00022741"/>
    </source>
</evidence>
<keyword evidence="3" id="KW-0347">Helicase</keyword>
<comment type="function">
    <text evidence="3">A helicase/nuclease that prepares dsDNA breaks (DSB) for recombinational DNA repair. Binds to DSBs and unwinds DNA via a highly rapid and processive ATP-dependent bidirectional helicase activity. Unwinds dsDNA until it encounters a Chi (crossover hotspot instigator) sequence from the 3' direction. Cuts ssDNA a few nucleotides 3' to the Chi site. The properties and activities of the enzyme are changed at Chi. The Chi-altered holoenzyme produces a long 3'-ssDNA overhang and facilitates RecA-binding to the ssDNA for homologous DNA recombination and repair. Holoenzyme degrades any linearized DNA that is unable to undergo homologous recombination. In the holoenzyme this subunit has ssDNA-dependent ATPase and 5'-3' helicase activity. When added to pre-assembled RecBC greatly stimulates nuclease activity and augments holoenzyme processivity. Negatively regulates the RecA-loading ability of RecBCD.</text>
</comment>
<dbReference type="InterPro" id="IPR027417">
    <property type="entry name" value="P-loop_NTPase"/>
</dbReference>
<comment type="similarity">
    <text evidence="3">Belongs to the RecD family.</text>
</comment>
<dbReference type="PANTHER" id="PTHR43788">
    <property type="entry name" value="DNA2/NAM7 HELICASE FAMILY MEMBER"/>
    <property type="match status" value="1"/>
</dbReference>
<evidence type="ECO:0000256" key="2">
    <source>
        <dbReference type="ARBA" id="ARBA00022840"/>
    </source>
</evidence>
<comment type="catalytic activity">
    <reaction evidence="3">
        <text>ATP + H2O = ADP + phosphate + H(+)</text>
        <dbReference type="Rhea" id="RHEA:13065"/>
        <dbReference type="ChEBI" id="CHEBI:15377"/>
        <dbReference type="ChEBI" id="CHEBI:15378"/>
        <dbReference type="ChEBI" id="CHEBI:30616"/>
        <dbReference type="ChEBI" id="CHEBI:43474"/>
        <dbReference type="ChEBI" id="CHEBI:456216"/>
        <dbReference type="EC" id="5.6.2.3"/>
    </reaction>
</comment>
<dbReference type="Pfam" id="PF13245">
    <property type="entry name" value="AAA_19"/>
    <property type="match status" value="1"/>
</dbReference>
<dbReference type="NCBIfam" id="TIGR01447">
    <property type="entry name" value="recD"/>
    <property type="match status" value="1"/>
</dbReference>
<dbReference type="GO" id="GO:0009338">
    <property type="term" value="C:exodeoxyribonuclease V complex"/>
    <property type="evidence" value="ECO:0007669"/>
    <property type="project" value="InterPro"/>
</dbReference>
<evidence type="ECO:0000313" key="6">
    <source>
        <dbReference type="Proteomes" id="UP000292424"/>
    </source>
</evidence>
<dbReference type="InterPro" id="IPR027785">
    <property type="entry name" value="UvrD-like_helicase_C"/>
</dbReference>
<keyword evidence="6" id="KW-1185">Reference proteome</keyword>
<organism evidence="5 6">
    <name type="scientific">Rhizosphaericola mali</name>
    <dbReference type="NCBI Taxonomy" id="2545455"/>
    <lineage>
        <taxon>Bacteria</taxon>
        <taxon>Pseudomonadati</taxon>
        <taxon>Bacteroidota</taxon>
        <taxon>Chitinophagia</taxon>
        <taxon>Chitinophagales</taxon>
        <taxon>Chitinophagaceae</taxon>
        <taxon>Rhizosphaericola</taxon>
    </lineage>
</organism>
<dbReference type="Gene3D" id="3.40.50.300">
    <property type="entry name" value="P-loop containing nucleotide triphosphate hydrolases"/>
    <property type="match status" value="2"/>
</dbReference>
<dbReference type="GO" id="GO:0000724">
    <property type="term" value="P:double-strand break repair via homologous recombination"/>
    <property type="evidence" value="ECO:0007669"/>
    <property type="project" value="UniProtKB-UniRule"/>
</dbReference>
<accession>A0A5P2G1P9</accession>
<dbReference type="AlphaFoldDB" id="A0A5P2G1P9"/>
<dbReference type="InterPro" id="IPR050534">
    <property type="entry name" value="Coronavir_polyprotein_1ab"/>
</dbReference>
<dbReference type="KEGG" id="arac:E0W69_012060"/>
<feature type="binding site" evidence="3">
    <location>
        <begin position="157"/>
        <end position="164"/>
    </location>
    <ligand>
        <name>ATP</name>
        <dbReference type="ChEBI" id="CHEBI:30616"/>
    </ligand>
</feature>
<keyword evidence="3" id="KW-0227">DNA damage</keyword>
<keyword evidence="3" id="KW-0238">DNA-binding</keyword>
<keyword evidence="1 3" id="KW-0547">Nucleotide-binding</keyword>
<dbReference type="Gene3D" id="2.30.30.940">
    <property type="match status" value="1"/>
</dbReference>
<dbReference type="PANTHER" id="PTHR43788:SF6">
    <property type="entry name" value="DNA HELICASE B"/>
    <property type="match status" value="1"/>
</dbReference>
<feature type="domain" description="UvrD-like helicase C-terminal" evidence="4">
    <location>
        <begin position="509"/>
        <end position="556"/>
    </location>
</feature>
<gene>
    <name evidence="3 5" type="primary">recD</name>
    <name evidence="5" type="ORF">E0W69_012060</name>
</gene>
<dbReference type="CDD" id="cd18809">
    <property type="entry name" value="SF1_C_RecD"/>
    <property type="match status" value="1"/>
</dbReference>